<feature type="compositionally biased region" description="Basic and acidic residues" evidence="1">
    <location>
        <begin position="65"/>
        <end position="89"/>
    </location>
</feature>
<evidence type="ECO:0000256" key="1">
    <source>
        <dbReference type="SAM" id="MobiDB-lite"/>
    </source>
</evidence>
<organism evidence="2">
    <name type="scientific">Oryza officinalis</name>
    <dbReference type="NCBI Taxonomy" id="4535"/>
    <lineage>
        <taxon>Eukaryota</taxon>
        <taxon>Viridiplantae</taxon>
        <taxon>Streptophyta</taxon>
        <taxon>Embryophyta</taxon>
        <taxon>Tracheophyta</taxon>
        <taxon>Spermatophyta</taxon>
        <taxon>Magnoliopsida</taxon>
        <taxon>Liliopsida</taxon>
        <taxon>Poales</taxon>
        <taxon>Poaceae</taxon>
        <taxon>BOP clade</taxon>
        <taxon>Oryzoideae</taxon>
        <taxon>Oryzeae</taxon>
        <taxon>Oryzinae</taxon>
        <taxon>Oryza</taxon>
    </lineage>
</organism>
<feature type="region of interest" description="Disordered" evidence="1">
    <location>
        <begin position="28"/>
        <end position="89"/>
    </location>
</feature>
<feature type="compositionally biased region" description="Basic residues" evidence="1">
    <location>
        <begin position="54"/>
        <end position="64"/>
    </location>
</feature>
<proteinExistence type="predicted"/>
<reference evidence="2" key="1">
    <citation type="submission" date="2009-05" db="EMBL/GenBank/DDBJ databases">
        <title>Oryza sativa Japonica Group genomic DNA, chromosome 6, BAC clone:KMK0024M20, cultivar:Khau Mac Kho.</title>
        <authorList>
            <person name="Matsumoto T."/>
            <person name="Wu J."/>
            <person name="Kanamori H."/>
        </authorList>
    </citation>
    <scope>NUCLEOTIDE SEQUENCE</scope>
    <source>
        <strain evidence="2">IRGC 100896</strain>
    </source>
</reference>
<dbReference type="AlphaFoldDB" id="A0A1V1H7R3"/>
<evidence type="ECO:0000313" key="2">
    <source>
        <dbReference type="EMBL" id="BAX25005.1"/>
    </source>
</evidence>
<accession>A0A1V1H7R3</accession>
<feature type="compositionally biased region" description="Low complexity" evidence="1">
    <location>
        <begin position="28"/>
        <end position="53"/>
    </location>
</feature>
<dbReference type="EMBL" id="AP011469">
    <property type="protein sequence ID" value="BAX25005.1"/>
    <property type="molecule type" value="Genomic_DNA"/>
</dbReference>
<protein>
    <submittedName>
        <fullName evidence="2">Uncharacterized protein</fullName>
    </submittedName>
</protein>
<name>A0A1V1H7R3_9ORYZ</name>
<sequence length="102" mass="11388">MAEIEAGCRTCPVTGERLSTADVVPNAAPLPRLRRSLAAAPRPRLRRSPTSPLARRRSGPRRPARGKEREGGGRRNRREGREREIREREGPTVGPIIFILCE</sequence>
<gene>
    <name evidence="2" type="primary">OO_Ba0014A07.20</name>
</gene>